<feature type="site" description="Important for catalytic activity and assists the phosphoryl transfer reaction to Asp8 by balancing charge and orienting the reacting groups" evidence="5">
    <location>
        <position position="906"/>
    </location>
</feature>
<feature type="binding site" evidence="3">
    <location>
        <position position="844"/>
    </location>
    <ligand>
        <name>substrate</name>
    </ligand>
</feature>
<evidence type="ECO:0000259" key="7">
    <source>
        <dbReference type="Pfam" id="PF03633"/>
    </source>
</evidence>
<dbReference type="GO" id="GO:0005975">
    <property type="term" value="P:carbohydrate metabolic process"/>
    <property type="evidence" value="ECO:0007669"/>
    <property type="project" value="InterPro"/>
</dbReference>
<dbReference type="InterPro" id="IPR011013">
    <property type="entry name" value="Gal_mutarotase_sf_dom"/>
</dbReference>
<dbReference type="Pfam" id="PF03633">
    <property type="entry name" value="Glyco_hydro_65C"/>
    <property type="match status" value="1"/>
</dbReference>
<keyword evidence="4" id="KW-0479">Metal-binding</keyword>
<dbReference type="EMBL" id="FNDX01000018">
    <property type="protein sequence ID" value="SDJ48670.1"/>
    <property type="molecule type" value="Genomic_DNA"/>
</dbReference>
<comment type="cofactor">
    <cofactor evidence="4">
        <name>Mg(2+)</name>
        <dbReference type="ChEBI" id="CHEBI:18420"/>
    </cofactor>
    <text evidence="4">Binds 2 magnesium ions per subunit.</text>
</comment>
<dbReference type="InterPro" id="IPR037018">
    <property type="entry name" value="GH65_N"/>
</dbReference>
<feature type="binding site" evidence="3">
    <location>
        <begin position="906"/>
        <end position="910"/>
    </location>
    <ligand>
        <name>substrate</name>
    </ligand>
</feature>
<dbReference type="PANTHER" id="PTHR11051">
    <property type="entry name" value="GLYCOSYL HYDROLASE-RELATED"/>
    <property type="match status" value="1"/>
</dbReference>
<feature type="binding site" evidence="3">
    <location>
        <begin position="801"/>
        <end position="803"/>
    </location>
    <ligand>
        <name>substrate</name>
    </ligand>
</feature>
<dbReference type="Pfam" id="PF03632">
    <property type="entry name" value="Glyco_hydro_65m"/>
    <property type="match status" value="1"/>
</dbReference>
<dbReference type="Gene3D" id="1.10.150.240">
    <property type="entry name" value="Putative phosphatase, domain 2"/>
    <property type="match status" value="1"/>
</dbReference>
<feature type="active site" description="Proton donor/acceptor" evidence="2">
    <location>
        <position position="803"/>
    </location>
</feature>
<dbReference type="Pfam" id="PF00702">
    <property type="entry name" value="Hydrolase"/>
    <property type="match status" value="1"/>
</dbReference>
<dbReference type="SFLD" id="SFLDG01135">
    <property type="entry name" value="C1.5.6:_HAD__Beta-PGM__Phospha"/>
    <property type="match status" value="1"/>
</dbReference>
<evidence type="ECO:0000256" key="5">
    <source>
        <dbReference type="PIRSR" id="PIRSR610972-4"/>
    </source>
</evidence>
<dbReference type="InterPro" id="IPR012341">
    <property type="entry name" value="6hp_glycosidase-like_sf"/>
</dbReference>
<dbReference type="SUPFAM" id="SSF48208">
    <property type="entry name" value="Six-hairpin glycosidases"/>
    <property type="match status" value="1"/>
</dbReference>
<dbReference type="GO" id="GO:0004553">
    <property type="term" value="F:hydrolase activity, hydrolyzing O-glycosyl compounds"/>
    <property type="evidence" value="ECO:0007669"/>
    <property type="project" value="TreeGrafter"/>
</dbReference>
<feature type="binding site" evidence="4">
    <location>
        <position position="801"/>
    </location>
    <ligand>
        <name>Mg(2+)</name>
        <dbReference type="ChEBI" id="CHEBI:18420"/>
    </ligand>
</feature>
<dbReference type="STRING" id="1174501.SAMN05216192_11817"/>
<dbReference type="SUPFAM" id="SSF56784">
    <property type="entry name" value="HAD-like"/>
    <property type="match status" value="1"/>
</dbReference>
<name>A0A1G8U6K5_9BACL</name>
<dbReference type="Gene3D" id="2.60.420.10">
    <property type="entry name" value="Maltose phosphorylase, domain 3"/>
    <property type="match status" value="1"/>
</dbReference>
<dbReference type="InterPro" id="IPR005195">
    <property type="entry name" value="Glyco_hydro_65_M"/>
</dbReference>
<proteinExistence type="inferred from homology"/>
<dbReference type="InterPro" id="IPR008928">
    <property type="entry name" value="6-hairpin_glycosidase_sf"/>
</dbReference>
<dbReference type="GO" id="GO:0030246">
    <property type="term" value="F:carbohydrate binding"/>
    <property type="evidence" value="ECO:0007669"/>
    <property type="project" value="InterPro"/>
</dbReference>
<feature type="binding site" evidence="3">
    <location>
        <position position="868"/>
    </location>
    <ligand>
        <name>substrate</name>
    </ligand>
</feature>
<feature type="site" description="Important for catalytic activity and assists the phosphoryl transfer reaction to Asp8 by balancing charge and orienting the reacting groups" evidence="5">
    <location>
        <position position="937"/>
    </location>
</feature>
<evidence type="ECO:0000256" key="4">
    <source>
        <dbReference type="PIRSR" id="PIRSR610972-3"/>
    </source>
</evidence>
<dbReference type="InterPro" id="IPR036412">
    <property type="entry name" value="HAD-like_sf"/>
</dbReference>
<reference evidence="10" key="1">
    <citation type="submission" date="2016-10" db="EMBL/GenBank/DDBJ databases">
        <authorList>
            <person name="Varghese N."/>
            <person name="Submissions S."/>
        </authorList>
    </citation>
    <scope>NUCLEOTIDE SEQUENCE [LARGE SCALE GENOMIC DNA]</scope>
    <source>
        <strain evidence="10">CGMCC 1.11012</strain>
    </source>
</reference>
<dbReference type="NCBIfam" id="TIGR01990">
    <property type="entry name" value="bPGM"/>
    <property type="match status" value="1"/>
</dbReference>
<dbReference type="SUPFAM" id="SSF74650">
    <property type="entry name" value="Galactose mutarotase-like"/>
    <property type="match status" value="1"/>
</dbReference>
<dbReference type="SFLD" id="SFLDG01129">
    <property type="entry name" value="C1.5:_HAD__Beta-PGM__Phosphata"/>
    <property type="match status" value="1"/>
</dbReference>
<dbReference type="Pfam" id="PF03636">
    <property type="entry name" value="Glyco_hydro_65N"/>
    <property type="match status" value="1"/>
</dbReference>
<keyword evidence="4" id="KW-0460">Magnesium</keyword>
<dbReference type="InterPro" id="IPR005194">
    <property type="entry name" value="Glyco_hydro_65_C"/>
</dbReference>
<dbReference type="SFLD" id="SFLDF00046">
    <property type="entry name" value="beta-phosphoglucomutase"/>
    <property type="match status" value="1"/>
</dbReference>
<evidence type="ECO:0000256" key="1">
    <source>
        <dbReference type="ARBA" id="ARBA00006171"/>
    </source>
</evidence>
<accession>A0A1G8U6K5</accession>
<dbReference type="Gene3D" id="2.70.98.40">
    <property type="entry name" value="Glycoside hydrolase, family 65, N-terminal domain"/>
    <property type="match status" value="1"/>
</dbReference>
<gene>
    <name evidence="9" type="ORF">SAMN05216192_11817</name>
</gene>
<feature type="domain" description="Glycoside hydrolase family 65 C-terminal" evidence="7">
    <location>
        <begin position="712"/>
        <end position="773"/>
    </location>
</feature>
<feature type="binding site" evidence="4">
    <location>
        <position position="961"/>
    </location>
    <ligand>
        <name>Mg(2+)</name>
        <dbReference type="ChEBI" id="CHEBI:18420"/>
    </ligand>
</feature>
<dbReference type="AlphaFoldDB" id="A0A1G8U6K5"/>
<dbReference type="CDD" id="cd02598">
    <property type="entry name" value="HAD_BPGM"/>
    <property type="match status" value="1"/>
</dbReference>
<dbReference type="OrthoDB" id="9758855at2"/>
<feature type="binding site" evidence="4">
    <location>
        <position position="803"/>
    </location>
    <ligand>
        <name>Mg(2+)</name>
        <dbReference type="ChEBI" id="CHEBI:18420"/>
    </ligand>
</feature>
<dbReference type="InterPro" id="IPR010976">
    <property type="entry name" value="B-phosphoglucomutase_hydrolase"/>
</dbReference>
<dbReference type="InterPro" id="IPR005196">
    <property type="entry name" value="Glyco_hydro_65_N"/>
</dbReference>
<dbReference type="Gene3D" id="1.50.10.10">
    <property type="match status" value="1"/>
</dbReference>
<evidence type="ECO:0000259" key="6">
    <source>
        <dbReference type="Pfam" id="PF03632"/>
    </source>
</evidence>
<dbReference type="GO" id="GO:0008801">
    <property type="term" value="F:beta-phosphoglucomutase activity"/>
    <property type="evidence" value="ECO:0007669"/>
    <property type="project" value="InterPro"/>
</dbReference>
<dbReference type="Gene3D" id="3.40.50.1000">
    <property type="entry name" value="HAD superfamily/HAD-like"/>
    <property type="match status" value="1"/>
</dbReference>
<organism evidence="9 10">
    <name type="scientific">Paenibacillus typhae</name>
    <dbReference type="NCBI Taxonomy" id="1174501"/>
    <lineage>
        <taxon>Bacteria</taxon>
        <taxon>Bacillati</taxon>
        <taxon>Bacillota</taxon>
        <taxon>Bacilli</taxon>
        <taxon>Bacillales</taxon>
        <taxon>Paenibacillaceae</taxon>
        <taxon>Paenibacillus</taxon>
    </lineage>
</organism>
<comment type="similarity">
    <text evidence="1">Belongs to the HAD-like hydrolase superfamily. CbbY/CbbZ/Gph/YieH family.</text>
</comment>
<feature type="binding site" evidence="3">
    <location>
        <position position="817"/>
    </location>
    <ligand>
        <name>substrate</name>
    </ligand>
</feature>
<evidence type="ECO:0000259" key="8">
    <source>
        <dbReference type="Pfam" id="PF03636"/>
    </source>
</evidence>
<dbReference type="InterPro" id="IPR023198">
    <property type="entry name" value="PGP-like_dom2"/>
</dbReference>
<feature type="binding site" evidence="4">
    <location>
        <position position="962"/>
    </location>
    <ligand>
        <name>Mg(2+)</name>
        <dbReference type="ChEBI" id="CHEBI:18420"/>
    </ligand>
</feature>
<evidence type="ECO:0000313" key="10">
    <source>
        <dbReference type="Proteomes" id="UP000199050"/>
    </source>
</evidence>
<protein>
    <submittedName>
        <fullName evidence="9">Alpha,alpha-trehalose phosphorylase</fullName>
    </submittedName>
</protein>
<dbReference type="PANTHER" id="PTHR11051:SF13">
    <property type="entry name" value="GLYCOSYL TRANSFERASE"/>
    <property type="match status" value="1"/>
</dbReference>
<feature type="binding site" evidence="3">
    <location>
        <position position="937"/>
    </location>
    <ligand>
        <name>substrate</name>
    </ligand>
</feature>
<dbReference type="InterPro" id="IPR006439">
    <property type="entry name" value="HAD-SF_hydro_IA"/>
</dbReference>
<feature type="domain" description="Glycoside hydrolase family 65 central catalytic" evidence="6">
    <location>
        <begin position="340"/>
        <end position="703"/>
    </location>
</feature>
<dbReference type="SFLD" id="SFLDS00003">
    <property type="entry name" value="Haloacid_Dehalogenase"/>
    <property type="match status" value="1"/>
</dbReference>
<dbReference type="GO" id="GO:0000287">
    <property type="term" value="F:magnesium ion binding"/>
    <property type="evidence" value="ECO:0007669"/>
    <property type="project" value="InterPro"/>
</dbReference>
<evidence type="ECO:0000256" key="3">
    <source>
        <dbReference type="PIRSR" id="PIRSR610972-2"/>
    </source>
</evidence>
<dbReference type="Proteomes" id="UP000199050">
    <property type="component" value="Unassembled WGS sequence"/>
</dbReference>
<evidence type="ECO:0000256" key="2">
    <source>
        <dbReference type="PIRSR" id="PIRSR610972-1"/>
    </source>
</evidence>
<feature type="binding site" evidence="3">
    <location>
        <begin position="836"/>
        <end position="841"/>
    </location>
    <ligand>
        <name>substrate</name>
    </ligand>
</feature>
<dbReference type="RefSeq" id="WP_090715573.1">
    <property type="nucleotide sequence ID" value="NZ_CBCSKY010000018.1"/>
</dbReference>
<dbReference type="NCBIfam" id="TIGR01509">
    <property type="entry name" value="HAD-SF-IA-v3"/>
    <property type="match status" value="1"/>
</dbReference>
<dbReference type="InterPro" id="IPR023214">
    <property type="entry name" value="HAD_sf"/>
</dbReference>
<dbReference type="GO" id="GO:0016757">
    <property type="term" value="F:glycosyltransferase activity"/>
    <property type="evidence" value="ECO:0007669"/>
    <property type="project" value="UniProtKB-ARBA"/>
</dbReference>
<dbReference type="NCBIfam" id="TIGR02009">
    <property type="entry name" value="PGMB-YQAB-SF"/>
    <property type="match status" value="1"/>
</dbReference>
<keyword evidence="10" id="KW-1185">Reference proteome</keyword>
<sequence length="1017" mass="113278">MKMKPYEHPPALYPYREWSLGEDTYEEEHNQRSESVFSLGNGYIGMRGNFEEGYHGTAGTTVAGNYLNGFYDSEPIVYPEGAYGLPAVNQSMLNVTEARIIGLEIEGHTFRMDSGKVHSFRRRLDMQTGLLHREVEWESPAGHRVKLAIRRMVCLRHKHLAAVDYAVTALNFAGTLQFVSALDGEIRRAEASADPRLGSGGGEPSLLPEDSGYDEAAGMLWMRQRTRHTRFALLTAASHRLQAASGRALERQLGGQRISAGYTAEVQRGETVILTKYITYHTSKDYPEEELRDRSAGVLEMAERCGFNGLANEQRAYLDRFWAHTDVEIKDDPALQQGIRFNLFQLLQSTGRDGVTNIAAKGLTGEGYEGHYFWDTEMYMLPFFTYTQPETARKLLEFRYATLGKARERAAELSQKGALYPWRTIDGSENSAYFPAGTAQAHINADIAYAIKQYVQATGDVDFLVSQGAEILFETSRFWADLGFFNPARGGAFCINGITGPDEYTAIVNNNAYTNLMVQDQLNYAYETSLLLEREYPSDYERLRQGIGLIDREAEMWKEAADRMFIPFDDELGIYAQDDTFLSKEKWDFEHTPADKYPLLLHFHPLVIYRHQVLKQADLVMAMFLLGDKFRLVDKIRNYQYYEPLTTHDSSLSPCIHSIISAEIGDLAAAYGYFDRTVRMDLDDINRNAKDGLHMAAMAGSWMSIVNGFGGLRQLGGILCFDPALPEQWQSFRFKVTARGRLLDVFIGSEAVVYTLLEGEELQIRHRGQPVLLLPQQPVLLLPQQPVSLPLARQLEAVIFDLDGVITDTAELHYQAWQALADELGIPFSRAKNERLKGVSRKESLDIVLEDSPLPWTDAERLALAEKKNASYRQQLEQLSPADVLPGILELLDSLAQRGIACGLASASLNAPLILQRLGIASRFQAIADPAALQKGKPDAEIFLTAAELLGVPPRNCIGIEDAAAGIAAIKAAGMQAVGVGSPEQLGAADLLLTSTTELTVEKLLALFGDSGQGKRR</sequence>
<feature type="active site" description="Nucleophile" evidence="2">
    <location>
        <position position="801"/>
    </location>
</feature>
<dbReference type="InterPro" id="IPR010972">
    <property type="entry name" value="Beta-PGM"/>
</dbReference>
<evidence type="ECO:0000313" key="9">
    <source>
        <dbReference type="EMBL" id="SDJ48670.1"/>
    </source>
</evidence>
<feature type="domain" description="Glycoside hydrolase family 65 N-terminal" evidence="8">
    <location>
        <begin position="22"/>
        <end position="284"/>
    </location>
</feature>